<keyword evidence="5" id="KW-1185">Reference proteome</keyword>
<dbReference type="EMBL" id="JAUEDK010000038">
    <property type="protein sequence ID" value="MDN0076639.1"/>
    <property type="molecule type" value="Genomic_DNA"/>
</dbReference>
<proteinExistence type="predicted"/>
<name>A0ABT7XS72_9NEIS</name>
<feature type="transmembrane region" description="Helical" evidence="2">
    <location>
        <begin position="429"/>
        <end position="451"/>
    </location>
</feature>
<keyword evidence="2" id="KW-1133">Transmembrane helix</keyword>
<evidence type="ECO:0000259" key="3">
    <source>
        <dbReference type="PROSITE" id="PS50035"/>
    </source>
</evidence>
<dbReference type="InterPro" id="IPR025202">
    <property type="entry name" value="PLD-like_dom"/>
</dbReference>
<feature type="transmembrane region" description="Helical" evidence="2">
    <location>
        <begin position="457"/>
        <end position="476"/>
    </location>
</feature>
<accession>A0ABT7XS72</accession>
<feature type="region of interest" description="Disordered" evidence="1">
    <location>
        <begin position="484"/>
        <end position="504"/>
    </location>
</feature>
<dbReference type="RefSeq" id="WP_289831291.1">
    <property type="nucleotide sequence ID" value="NZ_JAUEDK010000038.1"/>
</dbReference>
<dbReference type="Gene3D" id="3.30.870.10">
    <property type="entry name" value="Endonuclease Chain A"/>
    <property type="match status" value="2"/>
</dbReference>
<keyword evidence="2" id="KW-0812">Transmembrane</keyword>
<evidence type="ECO:0000313" key="4">
    <source>
        <dbReference type="EMBL" id="MDN0076639.1"/>
    </source>
</evidence>
<dbReference type="SMART" id="SM00155">
    <property type="entry name" value="PLDc"/>
    <property type="match status" value="2"/>
</dbReference>
<organism evidence="4 5">
    <name type="scientific">Crenobacter oryzisoli</name>
    <dbReference type="NCBI Taxonomy" id="3056844"/>
    <lineage>
        <taxon>Bacteria</taxon>
        <taxon>Pseudomonadati</taxon>
        <taxon>Pseudomonadota</taxon>
        <taxon>Betaproteobacteria</taxon>
        <taxon>Neisseriales</taxon>
        <taxon>Neisseriaceae</taxon>
        <taxon>Crenobacter</taxon>
    </lineage>
</organism>
<feature type="compositionally biased region" description="Basic and acidic residues" evidence="1">
    <location>
        <begin position="494"/>
        <end position="504"/>
    </location>
</feature>
<dbReference type="CDD" id="cd09159">
    <property type="entry name" value="PLDc_ybhO_like_2"/>
    <property type="match status" value="1"/>
</dbReference>
<evidence type="ECO:0000256" key="1">
    <source>
        <dbReference type="SAM" id="MobiDB-lite"/>
    </source>
</evidence>
<dbReference type="CDD" id="cd09110">
    <property type="entry name" value="PLDc_CLS_1"/>
    <property type="match status" value="1"/>
</dbReference>
<keyword evidence="2" id="KW-0472">Membrane</keyword>
<evidence type="ECO:0000313" key="5">
    <source>
        <dbReference type="Proteomes" id="UP001168540"/>
    </source>
</evidence>
<dbReference type="PANTHER" id="PTHR21248">
    <property type="entry name" value="CARDIOLIPIN SYNTHASE"/>
    <property type="match status" value="1"/>
</dbReference>
<dbReference type="PROSITE" id="PS50035">
    <property type="entry name" value="PLD"/>
    <property type="match status" value="1"/>
</dbReference>
<sequence length="504" mass="54087">MHKTEPVSAKLELIRQLADQAFSRSAGAPLVNGNRVELLFDSTENFPAWKDAIAGAKESVLIEMYIFANNRYGRQLRELLAERATAGVKVRLLYDWLGSWKEHLTGFFKPIVAAGGEVRAFNPPSLVGGLSLLGRDHRKLIVVDGQEAFVSGLCVSSLWEGNPARQLPPWRDTGLRLAGPLVADAIAAFADSWESCGTPLSDDAPPPHAGPTGPVAARLIATTPATANVMRLDLMIASFARRTLWLTDAYFIGAGTYLAALQNAARDGVDVRLLVPRSSDIGWIATVSRTLYRPLLEAGVRVFEWNGPMIHAKTAVADGRWARIGSTNLNASSWLANREIDVAIEDEVLASQLASKFLQDLQNATEVVLAGPRQRPTLTRRRPRDVLLPVSPRSSAAAGASAAARQAARIGDAVGAVVRGSRNVDASEAASFLTIGLSLLALALAIGFFPYLVAAPLTLLLVLTGGAITVKALGLYRARRRKKQHASQLADKPAPTHDDSSPMP</sequence>
<dbReference type="SUPFAM" id="SSF56024">
    <property type="entry name" value="Phospholipase D/nuclease"/>
    <property type="match status" value="2"/>
</dbReference>
<dbReference type="PANTHER" id="PTHR21248:SF22">
    <property type="entry name" value="PHOSPHOLIPASE D"/>
    <property type="match status" value="1"/>
</dbReference>
<comment type="caution">
    <text evidence="4">The sequence shown here is derived from an EMBL/GenBank/DDBJ whole genome shotgun (WGS) entry which is preliminary data.</text>
</comment>
<dbReference type="Proteomes" id="UP001168540">
    <property type="component" value="Unassembled WGS sequence"/>
</dbReference>
<evidence type="ECO:0000256" key="2">
    <source>
        <dbReference type="SAM" id="Phobius"/>
    </source>
</evidence>
<protein>
    <submittedName>
        <fullName evidence="4">Phospholipase D-like domain-containing protein</fullName>
    </submittedName>
</protein>
<dbReference type="InterPro" id="IPR001736">
    <property type="entry name" value="PLipase_D/transphosphatidylase"/>
</dbReference>
<feature type="domain" description="PLD phosphodiesterase" evidence="3">
    <location>
        <begin position="306"/>
        <end position="333"/>
    </location>
</feature>
<gene>
    <name evidence="4" type="ORF">QU481_17385</name>
</gene>
<reference evidence="4" key="1">
    <citation type="submission" date="2023-06" db="EMBL/GenBank/DDBJ databases">
        <authorList>
            <person name="Zhang S."/>
        </authorList>
    </citation>
    <scope>NUCLEOTIDE SEQUENCE</scope>
    <source>
        <strain evidence="4">SG2303</strain>
    </source>
</reference>
<dbReference type="Pfam" id="PF13091">
    <property type="entry name" value="PLDc_2"/>
    <property type="match status" value="2"/>
</dbReference>